<dbReference type="InterPro" id="IPR033906">
    <property type="entry name" value="Lipase_N"/>
</dbReference>
<dbReference type="GO" id="GO:0008970">
    <property type="term" value="F:phospholipase A1 activity"/>
    <property type="evidence" value="ECO:0007669"/>
    <property type="project" value="UniProtKB-EC"/>
</dbReference>
<feature type="chain" id="PRO_5043943151" description="phospholipase A1" evidence="9">
    <location>
        <begin position="18"/>
        <end position="348"/>
    </location>
</feature>
<proteinExistence type="inferred from homology"/>
<dbReference type="EMBL" id="OZ034833">
    <property type="protein sequence ID" value="CAL1675156.1"/>
    <property type="molecule type" value="Genomic_DNA"/>
</dbReference>
<dbReference type="Proteomes" id="UP001497644">
    <property type="component" value="Chromosome 10"/>
</dbReference>
<reference evidence="11" key="1">
    <citation type="submission" date="2024-04" db="EMBL/GenBank/DDBJ databases">
        <authorList>
            <consortium name="Molecular Ecology Group"/>
        </authorList>
    </citation>
    <scope>NUCLEOTIDE SEQUENCE</scope>
</reference>
<feature type="signal peptide" evidence="9">
    <location>
        <begin position="1"/>
        <end position="17"/>
    </location>
</feature>
<sequence length="348" mass="38619">METRVLIGLLLICTAAGLPMKGNYTDIFTQTDCKILEETTAYMYDDHEHLVQLTLDDDVESLEETQRDIGNRVFFLLYTKNNPTVPNTLYVNDKNALKNSNFDPTKPTRFIIHGWMNSRSSSACVLIRDAYVKNEDDNVIVVDWSKISFRPYIWASRRVGIVGEFVSTMINFLEKQGMDLSKTVLIGHSLGAHIVGLAAHNAKGEVSFIVGLDPALPGFNLAGPGSRISNDDAQYVEIIHTNGGLLGFSTAIGDSDFYPNGGKSQNGCLLDIGGACSHARSYKFFAESIDSSLGFHARKCSSFRHFKRGLCNNEHISLMGHKLELHAQGNYYLETNSKFPFAKGELFP</sequence>
<keyword evidence="7" id="KW-1015">Disulfide bond</keyword>
<dbReference type="InterPro" id="IPR000734">
    <property type="entry name" value="TAG_lipase"/>
</dbReference>
<evidence type="ECO:0000256" key="9">
    <source>
        <dbReference type="SAM" id="SignalP"/>
    </source>
</evidence>
<dbReference type="GO" id="GO:0016042">
    <property type="term" value="P:lipid catabolic process"/>
    <property type="evidence" value="ECO:0007669"/>
    <property type="project" value="TreeGrafter"/>
</dbReference>
<keyword evidence="12" id="KW-1185">Reference proteome</keyword>
<evidence type="ECO:0000256" key="4">
    <source>
        <dbReference type="ARBA" id="ARBA00013179"/>
    </source>
</evidence>
<dbReference type="FunFam" id="3.40.50.1820:FF:000076">
    <property type="entry name" value="phospholipase A1"/>
    <property type="match status" value="1"/>
</dbReference>
<evidence type="ECO:0000256" key="3">
    <source>
        <dbReference type="ARBA" id="ARBA00010701"/>
    </source>
</evidence>
<dbReference type="GO" id="GO:0017171">
    <property type="term" value="F:serine hydrolase activity"/>
    <property type="evidence" value="ECO:0007669"/>
    <property type="project" value="TreeGrafter"/>
</dbReference>
<dbReference type="InterPro" id="IPR002334">
    <property type="entry name" value="Allerg_PlipaseA1"/>
</dbReference>
<evidence type="ECO:0000256" key="5">
    <source>
        <dbReference type="ARBA" id="ARBA00022525"/>
    </source>
</evidence>
<organism evidence="11 12">
    <name type="scientific">Lasius platythorax</name>
    <dbReference type="NCBI Taxonomy" id="488582"/>
    <lineage>
        <taxon>Eukaryota</taxon>
        <taxon>Metazoa</taxon>
        <taxon>Ecdysozoa</taxon>
        <taxon>Arthropoda</taxon>
        <taxon>Hexapoda</taxon>
        <taxon>Insecta</taxon>
        <taxon>Pterygota</taxon>
        <taxon>Neoptera</taxon>
        <taxon>Endopterygota</taxon>
        <taxon>Hymenoptera</taxon>
        <taxon>Apocrita</taxon>
        <taxon>Aculeata</taxon>
        <taxon>Formicoidea</taxon>
        <taxon>Formicidae</taxon>
        <taxon>Formicinae</taxon>
        <taxon>Lasius</taxon>
        <taxon>Lasius</taxon>
    </lineage>
</organism>
<keyword evidence="9" id="KW-0732">Signal</keyword>
<keyword evidence="6" id="KW-0378">Hydrolase</keyword>
<dbReference type="PANTHER" id="PTHR11610:SF173">
    <property type="entry name" value="LIPASE DOMAIN-CONTAINING PROTEIN-RELATED"/>
    <property type="match status" value="1"/>
</dbReference>
<dbReference type="Pfam" id="PF00151">
    <property type="entry name" value="Lipase"/>
    <property type="match status" value="1"/>
</dbReference>
<comment type="catalytic activity">
    <reaction evidence="1">
        <text>a 1,2-diacyl-sn-glycero-3-phosphocholine + H2O = a 2-acyl-sn-glycero-3-phosphocholine + a fatty acid + H(+)</text>
        <dbReference type="Rhea" id="RHEA:18689"/>
        <dbReference type="ChEBI" id="CHEBI:15377"/>
        <dbReference type="ChEBI" id="CHEBI:15378"/>
        <dbReference type="ChEBI" id="CHEBI:28868"/>
        <dbReference type="ChEBI" id="CHEBI:57643"/>
        <dbReference type="ChEBI" id="CHEBI:57875"/>
        <dbReference type="EC" id="3.1.1.32"/>
    </reaction>
</comment>
<name>A0AAV2N546_9HYME</name>
<dbReference type="InterPro" id="IPR029058">
    <property type="entry name" value="AB_hydrolase_fold"/>
</dbReference>
<feature type="domain" description="Lipase" evidence="10">
    <location>
        <begin position="46"/>
        <end position="341"/>
    </location>
</feature>
<evidence type="ECO:0000256" key="2">
    <source>
        <dbReference type="ARBA" id="ARBA00004613"/>
    </source>
</evidence>
<dbReference type="InterPro" id="IPR013818">
    <property type="entry name" value="Lipase"/>
</dbReference>
<dbReference type="PRINTS" id="PR00825">
    <property type="entry name" value="DOLALLERGEN"/>
</dbReference>
<protein>
    <recommendedName>
        <fullName evidence="4">phospholipase A1</fullName>
        <ecNumber evidence="4">3.1.1.32</ecNumber>
    </recommendedName>
</protein>
<evidence type="ECO:0000313" key="11">
    <source>
        <dbReference type="EMBL" id="CAL1675156.1"/>
    </source>
</evidence>
<keyword evidence="5" id="KW-0964">Secreted</keyword>
<dbReference type="GO" id="GO:0005615">
    <property type="term" value="C:extracellular space"/>
    <property type="evidence" value="ECO:0007669"/>
    <property type="project" value="TreeGrafter"/>
</dbReference>
<gene>
    <name evidence="11" type="ORF">LPLAT_LOCUS1641</name>
</gene>
<evidence type="ECO:0000259" key="10">
    <source>
        <dbReference type="Pfam" id="PF00151"/>
    </source>
</evidence>
<comment type="similarity">
    <text evidence="3 8">Belongs to the AB hydrolase superfamily. Lipase family.</text>
</comment>
<comment type="subcellular location">
    <subcellularLocation>
        <location evidence="2">Secreted</location>
    </subcellularLocation>
</comment>
<evidence type="ECO:0000256" key="1">
    <source>
        <dbReference type="ARBA" id="ARBA00000111"/>
    </source>
</evidence>
<dbReference type="PANTHER" id="PTHR11610">
    <property type="entry name" value="LIPASE"/>
    <property type="match status" value="1"/>
</dbReference>
<dbReference type="AlphaFoldDB" id="A0AAV2N546"/>
<evidence type="ECO:0000313" key="12">
    <source>
        <dbReference type="Proteomes" id="UP001497644"/>
    </source>
</evidence>
<dbReference type="PRINTS" id="PR00821">
    <property type="entry name" value="TAGLIPASE"/>
</dbReference>
<evidence type="ECO:0000256" key="6">
    <source>
        <dbReference type="ARBA" id="ARBA00022801"/>
    </source>
</evidence>
<evidence type="ECO:0000256" key="8">
    <source>
        <dbReference type="RuleBase" id="RU004262"/>
    </source>
</evidence>
<dbReference type="Gene3D" id="3.40.50.1820">
    <property type="entry name" value="alpha/beta hydrolase"/>
    <property type="match status" value="1"/>
</dbReference>
<accession>A0AAV2N546</accession>
<evidence type="ECO:0000256" key="7">
    <source>
        <dbReference type="ARBA" id="ARBA00023157"/>
    </source>
</evidence>
<dbReference type="EC" id="3.1.1.32" evidence="4"/>
<dbReference type="CDD" id="cd00707">
    <property type="entry name" value="Pancreat_lipase_like"/>
    <property type="match status" value="1"/>
</dbReference>
<dbReference type="SUPFAM" id="SSF53474">
    <property type="entry name" value="alpha/beta-Hydrolases"/>
    <property type="match status" value="1"/>
</dbReference>